<dbReference type="Pfam" id="PF00532">
    <property type="entry name" value="Peripla_BP_1"/>
    <property type="match status" value="1"/>
</dbReference>
<feature type="domain" description="HTH lacI-type" evidence="4">
    <location>
        <begin position="2"/>
        <end position="56"/>
    </location>
</feature>
<dbReference type="PROSITE" id="PS50943">
    <property type="entry name" value="HTH_CROC1"/>
    <property type="match status" value="1"/>
</dbReference>
<dbReference type="EMBL" id="BBML01000002">
    <property type="protein sequence ID" value="GAK96193.1"/>
    <property type="molecule type" value="Genomic_DNA"/>
</dbReference>
<name>A0A090Q374_9FLAO</name>
<dbReference type="Gene3D" id="3.40.50.2300">
    <property type="match status" value="2"/>
</dbReference>
<evidence type="ECO:0000256" key="2">
    <source>
        <dbReference type="ARBA" id="ARBA00023125"/>
    </source>
</evidence>
<dbReference type="SMART" id="SM00354">
    <property type="entry name" value="HTH_LACI"/>
    <property type="match status" value="1"/>
</dbReference>
<dbReference type="SUPFAM" id="SSF47413">
    <property type="entry name" value="lambda repressor-like DNA-binding domains"/>
    <property type="match status" value="1"/>
</dbReference>
<sequence>MITLKDLANTLGVSVSTVSKALKDSPEISQDTIKRVKEIAKELNYRPNTLALSLKNRQTKTLGVIIPDILNPFFANTLYGIEQQANKLGYNIITCISNESFTKENDSINLLSNGSVDGFILSISQETQAKDDLNHLKDLLKQDVPVVMFDRTSQSIECDKVVIDDFMSTFNAVNMFIEEGRKKIILINTLGDLSVAKLRVLGYKTALEKSGNTNQEPVIINVDNAKDVREHIKNMCEVHPDVDGVLCIDNKSGFVAVSALNRLNYNIPKDVSIVGFSSEEFSYLSDPVLSTVTQHGEEIGAVAVDMLVDRLTGDKKKPVSTTTVDFTIDHRGTTLKKS</sequence>
<dbReference type="AlphaFoldDB" id="A0A090Q374"/>
<evidence type="ECO:0000313" key="7">
    <source>
        <dbReference type="Proteomes" id="UP000029221"/>
    </source>
</evidence>
<evidence type="ECO:0000313" key="6">
    <source>
        <dbReference type="EMBL" id="GAK96193.1"/>
    </source>
</evidence>
<protein>
    <submittedName>
        <fullName evidence="6">LacI family transcriptional regulator</fullName>
    </submittedName>
</protein>
<dbReference type="InterPro" id="IPR000843">
    <property type="entry name" value="HTH_LacI"/>
</dbReference>
<dbReference type="InterPro" id="IPR001387">
    <property type="entry name" value="Cro/C1-type_HTH"/>
</dbReference>
<accession>A0A090Q374</accession>
<dbReference type="PANTHER" id="PTHR30146:SF109">
    <property type="entry name" value="HTH-TYPE TRANSCRIPTIONAL REGULATOR GALS"/>
    <property type="match status" value="1"/>
</dbReference>
<dbReference type="Proteomes" id="UP000029221">
    <property type="component" value="Unassembled WGS sequence"/>
</dbReference>
<keyword evidence="7" id="KW-1185">Reference proteome</keyword>
<reference evidence="6" key="1">
    <citation type="journal article" date="2014" name="Genome Announc.">
        <title>Draft Genome Sequences of Marine Flavobacterium Nonlabens Strains NR17, NR24, NR27, NR32, NR33, and Ara13.</title>
        <authorList>
            <person name="Nakanishi M."/>
            <person name="Meirelles P."/>
            <person name="Suzuki R."/>
            <person name="Takatani N."/>
            <person name="Mino S."/>
            <person name="Suda W."/>
            <person name="Oshima K."/>
            <person name="Hattori M."/>
            <person name="Ohkuma M."/>
            <person name="Hosokawa M."/>
            <person name="Miyashita K."/>
            <person name="Thompson F.L."/>
            <person name="Niwa A."/>
            <person name="Sawabe T."/>
            <person name="Sawabe T."/>
        </authorList>
    </citation>
    <scope>NUCLEOTIDE SEQUENCE [LARGE SCALE GENOMIC DNA]</scope>
    <source>
        <strain evidence="6">JCM 19294</strain>
    </source>
</reference>
<dbReference type="eggNOG" id="COG1609">
    <property type="taxonomic scope" value="Bacteria"/>
</dbReference>
<dbReference type="PANTHER" id="PTHR30146">
    <property type="entry name" value="LACI-RELATED TRANSCRIPTIONAL REPRESSOR"/>
    <property type="match status" value="1"/>
</dbReference>
<dbReference type="Pfam" id="PF00356">
    <property type="entry name" value="LacI"/>
    <property type="match status" value="1"/>
</dbReference>
<keyword evidence="3" id="KW-0804">Transcription</keyword>
<evidence type="ECO:0000256" key="1">
    <source>
        <dbReference type="ARBA" id="ARBA00023015"/>
    </source>
</evidence>
<feature type="domain" description="HTH cro/C1-type" evidence="5">
    <location>
        <begin position="2"/>
        <end position="50"/>
    </location>
</feature>
<dbReference type="SUPFAM" id="SSF53822">
    <property type="entry name" value="Periplasmic binding protein-like I"/>
    <property type="match status" value="1"/>
</dbReference>
<keyword evidence="1" id="KW-0805">Transcription regulation</keyword>
<dbReference type="RefSeq" id="WP_042277352.1">
    <property type="nucleotide sequence ID" value="NZ_BBML01000002.1"/>
</dbReference>
<dbReference type="CDD" id="cd01392">
    <property type="entry name" value="HTH_LacI"/>
    <property type="match status" value="1"/>
</dbReference>
<dbReference type="GO" id="GO:0003700">
    <property type="term" value="F:DNA-binding transcription factor activity"/>
    <property type="evidence" value="ECO:0007669"/>
    <property type="project" value="TreeGrafter"/>
</dbReference>
<evidence type="ECO:0000259" key="5">
    <source>
        <dbReference type="PROSITE" id="PS50943"/>
    </source>
</evidence>
<gene>
    <name evidence="6" type="ORF">JCM19294_1706</name>
</gene>
<organism evidence="6 7">
    <name type="scientific">Nonlabens tegetincola</name>
    <dbReference type="NCBI Taxonomy" id="323273"/>
    <lineage>
        <taxon>Bacteria</taxon>
        <taxon>Pseudomonadati</taxon>
        <taxon>Bacteroidota</taxon>
        <taxon>Flavobacteriia</taxon>
        <taxon>Flavobacteriales</taxon>
        <taxon>Flavobacteriaceae</taxon>
        <taxon>Nonlabens</taxon>
    </lineage>
</organism>
<dbReference type="STRING" id="319236.BST91_09160"/>
<dbReference type="Gene3D" id="1.10.260.40">
    <property type="entry name" value="lambda repressor-like DNA-binding domains"/>
    <property type="match status" value="1"/>
</dbReference>
<dbReference type="InterPro" id="IPR028082">
    <property type="entry name" value="Peripla_BP_I"/>
</dbReference>
<dbReference type="InterPro" id="IPR001761">
    <property type="entry name" value="Peripla_BP/Lac1_sug-bd_dom"/>
</dbReference>
<dbReference type="InterPro" id="IPR010982">
    <property type="entry name" value="Lambda_DNA-bd_dom_sf"/>
</dbReference>
<evidence type="ECO:0000259" key="4">
    <source>
        <dbReference type="PROSITE" id="PS50932"/>
    </source>
</evidence>
<evidence type="ECO:0000256" key="3">
    <source>
        <dbReference type="ARBA" id="ARBA00023163"/>
    </source>
</evidence>
<dbReference type="GO" id="GO:0000976">
    <property type="term" value="F:transcription cis-regulatory region binding"/>
    <property type="evidence" value="ECO:0007669"/>
    <property type="project" value="TreeGrafter"/>
</dbReference>
<keyword evidence="2" id="KW-0238">DNA-binding</keyword>
<dbReference type="PROSITE" id="PS50932">
    <property type="entry name" value="HTH_LACI_2"/>
    <property type="match status" value="1"/>
</dbReference>
<comment type="caution">
    <text evidence="6">The sequence shown here is derived from an EMBL/GenBank/DDBJ whole genome shotgun (WGS) entry which is preliminary data.</text>
</comment>
<proteinExistence type="predicted"/>
<dbReference type="CDD" id="cd06267">
    <property type="entry name" value="PBP1_LacI_sugar_binding-like"/>
    <property type="match status" value="1"/>
</dbReference>